<feature type="transmembrane region" description="Helical" evidence="7">
    <location>
        <begin position="187"/>
        <end position="207"/>
    </location>
</feature>
<feature type="transmembrane region" description="Helical" evidence="7">
    <location>
        <begin position="162"/>
        <end position="181"/>
    </location>
</feature>
<dbReference type="PANTHER" id="PTHR13285:SF18">
    <property type="entry name" value="PROTEIN-CYSTEINE N-PALMITOYLTRANSFERASE RASP"/>
    <property type="match status" value="1"/>
</dbReference>
<accession>A0A061B6H1</accession>
<dbReference type="PANTHER" id="PTHR13285">
    <property type="entry name" value="ACYLTRANSFERASE"/>
    <property type="match status" value="1"/>
</dbReference>
<feature type="region of interest" description="Disordered" evidence="6">
    <location>
        <begin position="293"/>
        <end position="328"/>
    </location>
</feature>
<feature type="transmembrane region" description="Helical" evidence="7">
    <location>
        <begin position="633"/>
        <end position="650"/>
    </location>
</feature>
<dbReference type="OrthoDB" id="420606at2759"/>
<evidence type="ECO:0000256" key="6">
    <source>
        <dbReference type="SAM" id="MobiDB-lite"/>
    </source>
</evidence>
<sequence length="665" mass="74987">MGAQLHPRIPSPIPQQLLRNRTPGKPQWAITDLTVHTPSTASPASNTQQGPQSRWRTKEFYAYYLVFALVVPQMWRIGCKATRATSEGYWKYAGRLRNGWLFGWKVDVTDAQYFLFRSKLPLLVALMLFHLSLSHAFRFLARRLSPSNNPSSPHFDAKRARDARAAFSAFFSVALLAVLHGSSLPKLLIILGINYRIAMLGGSLSSLSKRRRWTREWTPYATWAFNVAILFANEICSGYKWGSLNFALSWLDDYGGLLPRWHISYNISMLRLISFNMEYYWAWSAKIAENEGEAGEGLPEPPTSPRVKAAQQFQSPPKTSSSTVAPDPTPSASSYSFIHFIAYVLYPPLYLAGPIMTYPSFLAQLAPSAQPASSGNGGASTPVMELATDPLLLSASSTSLNRLSTRPAPSETSPRALLSYTTRFLSCLLTMELLLHSMYVVALKDSGKGWWNGMTPAEVSMVGFWNLIVVWLKLLLPWRLFRLWALLDGIVPPENMIRCMANNYSTLGFWRSWHRSYNMWVVRYLYIPLGGSARPLLATLGVFTFVALWHDLRLRLLIWGWGVTLFVVPEMIARKAVPYSKYGTKPWYRHLAAIGGVANVLLMMTANLVGFVVGVDGARELWKVMLGGWEGRLFLLFASACLFVAVQVMFEYREEERRRGISRKC</sequence>
<dbReference type="EMBL" id="LK052946">
    <property type="protein sequence ID" value="CDR45526.1"/>
    <property type="molecule type" value="Genomic_DNA"/>
</dbReference>
<reference evidence="8" key="1">
    <citation type="journal article" date="2014" name="Genome Announc.">
        <title>Draft genome sequence of Rhodosporidium toruloides CECT1137, an oleaginous yeast of biotechnological interest.</title>
        <authorList>
            <person name="Morin N."/>
            <person name="Calcas X."/>
            <person name="Devillers H."/>
            <person name="Durrens P."/>
            <person name="Sherman D.J."/>
            <person name="Nicaud J.-M."/>
            <person name="Neuveglise C."/>
        </authorList>
    </citation>
    <scope>NUCLEOTIDE SEQUENCE</scope>
    <source>
        <strain evidence="8">CECT1137</strain>
    </source>
</reference>
<dbReference type="AlphaFoldDB" id="A0A061B6H1"/>
<feature type="transmembrane region" description="Helical" evidence="7">
    <location>
        <begin position="524"/>
        <end position="550"/>
    </location>
</feature>
<evidence type="ECO:0000256" key="7">
    <source>
        <dbReference type="SAM" id="Phobius"/>
    </source>
</evidence>
<feature type="transmembrane region" description="Helical" evidence="7">
    <location>
        <begin position="424"/>
        <end position="442"/>
    </location>
</feature>
<keyword evidence="3 7" id="KW-0812">Transmembrane</keyword>
<keyword evidence="4 7" id="KW-1133">Transmembrane helix</keyword>
<dbReference type="GO" id="GO:0005783">
    <property type="term" value="C:endoplasmic reticulum"/>
    <property type="evidence" value="ECO:0007669"/>
    <property type="project" value="TreeGrafter"/>
</dbReference>
<feature type="transmembrane region" description="Helical" evidence="7">
    <location>
        <begin position="556"/>
        <end position="573"/>
    </location>
</feature>
<comment type="similarity">
    <text evidence="2">Belongs to the membrane-bound acyltransferase family.</text>
</comment>
<evidence type="ECO:0000256" key="4">
    <source>
        <dbReference type="ARBA" id="ARBA00022989"/>
    </source>
</evidence>
<keyword evidence="5 7" id="KW-0472">Membrane</keyword>
<feature type="transmembrane region" description="Helical" evidence="7">
    <location>
        <begin position="593"/>
        <end position="613"/>
    </location>
</feature>
<evidence type="ECO:0000256" key="1">
    <source>
        <dbReference type="ARBA" id="ARBA00004141"/>
    </source>
</evidence>
<evidence type="ECO:0000256" key="2">
    <source>
        <dbReference type="ARBA" id="ARBA00010323"/>
    </source>
</evidence>
<dbReference type="InterPro" id="IPR051085">
    <property type="entry name" value="MB_O-acyltransferase"/>
</dbReference>
<evidence type="ECO:0000256" key="5">
    <source>
        <dbReference type="ARBA" id="ARBA00023136"/>
    </source>
</evidence>
<evidence type="ECO:0000313" key="8">
    <source>
        <dbReference type="EMBL" id="CDR45526.1"/>
    </source>
</evidence>
<gene>
    <name evidence="8" type="ORF">RHTO0S_11e01530g</name>
</gene>
<feature type="compositionally biased region" description="Polar residues" evidence="6">
    <location>
        <begin position="311"/>
        <end position="328"/>
    </location>
</feature>
<feature type="transmembrane region" description="Helical" evidence="7">
    <location>
        <begin position="120"/>
        <end position="141"/>
    </location>
</feature>
<comment type="subcellular location">
    <subcellularLocation>
        <location evidence="1">Membrane</location>
        <topology evidence="1">Multi-pass membrane protein</topology>
    </subcellularLocation>
</comment>
<dbReference type="InterPro" id="IPR004299">
    <property type="entry name" value="MBOAT_fam"/>
</dbReference>
<dbReference type="Pfam" id="PF03062">
    <property type="entry name" value="MBOAT"/>
    <property type="match status" value="1"/>
</dbReference>
<feature type="transmembrane region" description="Helical" evidence="7">
    <location>
        <begin position="60"/>
        <end position="78"/>
    </location>
</feature>
<dbReference type="GO" id="GO:0016020">
    <property type="term" value="C:membrane"/>
    <property type="evidence" value="ECO:0007669"/>
    <property type="project" value="UniProtKB-SubCell"/>
</dbReference>
<protein>
    <submittedName>
        <fullName evidence="8">RHTO0S11e01530g1_1</fullName>
    </submittedName>
</protein>
<dbReference type="GO" id="GO:0006506">
    <property type="term" value="P:GPI anchor biosynthetic process"/>
    <property type="evidence" value="ECO:0007669"/>
    <property type="project" value="TreeGrafter"/>
</dbReference>
<feature type="transmembrane region" description="Helical" evidence="7">
    <location>
        <begin position="462"/>
        <end position="481"/>
    </location>
</feature>
<dbReference type="GO" id="GO:0008374">
    <property type="term" value="F:O-acyltransferase activity"/>
    <property type="evidence" value="ECO:0007669"/>
    <property type="project" value="TreeGrafter"/>
</dbReference>
<proteinExistence type="inferred from homology"/>
<evidence type="ECO:0000256" key="3">
    <source>
        <dbReference type="ARBA" id="ARBA00022692"/>
    </source>
</evidence>
<organism evidence="8">
    <name type="scientific">Rhodotorula toruloides</name>
    <name type="common">Yeast</name>
    <name type="synonym">Rhodosporidium toruloides</name>
    <dbReference type="NCBI Taxonomy" id="5286"/>
    <lineage>
        <taxon>Eukaryota</taxon>
        <taxon>Fungi</taxon>
        <taxon>Dikarya</taxon>
        <taxon>Basidiomycota</taxon>
        <taxon>Pucciniomycotina</taxon>
        <taxon>Microbotryomycetes</taxon>
        <taxon>Sporidiobolales</taxon>
        <taxon>Sporidiobolaceae</taxon>
        <taxon>Rhodotorula</taxon>
    </lineage>
</organism>
<name>A0A061B6H1_RHOTO</name>